<feature type="signal peptide" evidence="1">
    <location>
        <begin position="1"/>
        <end position="24"/>
    </location>
</feature>
<evidence type="ECO:0000256" key="1">
    <source>
        <dbReference type="SAM" id="SignalP"/>
    </source>
</evidence>
<sequence>MAKIATACILVVLALCAVVLLASAQASPQALGAPYGVSGYSNQYWGPRPPYPGRRCGRNQVYLKCQSSSCGERRCSELFHRPNRPRICTADCVSRCFCRSGFFRNRRGRCVSRRQCRKPLPAPVPFPRRVSAGRPE</sequence>
<accession>A0A023G8I2</accession>
<evidence type="ECO:0000259" key="2">
    <source>
        <dbReference type="Pfam" id="PF01826"/>
    </source>
</evidence>
<name>A0A023G8I2_AMBTT</name>
<dbReference type="Gene3D" id="2.10.25.10">
    <property type="entry name" value="Laminin"/>
    <property type="match status" value="1"/>
</dbReference>
<protein>
    <submittedName>
        <fullName evidence="3">Putative tick til 1</fullName>
    </submittedName>
</protein>
<feature type="chain" id="PRO_5001516730" evidence="1">
    <location>
        <begin position="25"/>
        <end position="136"/>
    </location>
</feature>
<reference evidence="3" key="1">
    <citation type="submission" date="2014-03" db="EMBL/GenBank/DDBJ databases">
        <title>The sialotranscriptome of Amblyomma triste, Amblyomma parvum and Amblyomma cajennense ticks, uncovered by 454-based RNA-seq.</title>
        <authorList>
            <person name="Garcia G.R."/>
            <person name="Gardinassi L.G."/>
            <person name="Ribeiro J.M."/>
            <person name="Anatriello E."/>
            <person name="Ferreira B.R."/>
            <person name="Moreira H.N."/>
            <person name="Mafra C."/>
            <person name="Olegario M.M."/>
            <person name="Szabo P.J."/>
            <person name="Miranda-Santos I.K."/>
            <person name="Maruyama S.R."/>
        </authorList>
    </citation>
    <scope>NUCLEOTIDE SEQUENCE</scope>
    <source>
        <strain evidence="3">Mato Grasso do Sul</strain>
        <tissue evidence="3">Salivary glands</tissue>
    </source>
</reference>
<proteinExistence type="evidence at transcript level"/>
<dbReference type="InterPro" id="IPR036084">
    <property type="entry name" value="Ser_inhib-like_sf"/>
</dbReference>
<dbReference type="EMBL" id="GBBM01004902">
    <property type="protein sequence ID" value="JAC30516.1"/>
    <property type="molecule type" value="mRNA"/>
</dbReference>
<dbReference type="InterPro" id="IPR002919">
    <property type="entry name" value="TIL_dom"/>
</dbReference>
<dbReference type="CDD" id="cd19941">
    <property type="entry name" value="TIL"/>
    <property type="match status" value="1"/>
</dbReference>
<organism evidence="3">
    <name type="scientific">Amblyomma triste</name>
    <name type="common">Neotropical tick</name>
    <dbReference type="NCBI Taxonomy" id="251400"/>
    <lineage>
        <taxon>Eukaryota</taxon>
        <taxon>Metazoa</taxon>
        <taxon>Ecdysozoa</taxon>
        <taxon>Arthropoda</taxon>
        <taxon>Chelicerata</taxon>
        <taxon>Arachnida</taxon>
        <taxon>Acari</taxon>
        <taxon>Parasitiformes</taxon>
        <taxon>Ixodida</taxon>
        <taxon>Ixodoidea</taxon>
        <taxon>Ixodidae</taxon>
        <taxon>Amblyomminae</taxon>
        <taxon>Amblyomma</taxon>
    </lineage>
</organism>
<feature type="domain" description="TIL" evidence="2">
    <location>
        <begin position="56"/>
        <end position="116"/>
    </location>
</feature>
<keyword evidence="1" id="KW-0732">Signal</keyword>
<evidence type="ECO:0000313" key="3">
    <source>
        <dbReference type="EMBL" id="JAC30516.1"/>
    </source>
</evidence>
<dbReference type="SUPFAM" id="SSF57567">
    <property type="entry name" value="Serine protease inhibitors"/>
    <property type="match status" value="1"/>
</dbReference>
<dbReference type="AlphaFoldDB" id="A0A023G8I2"/>
<dbReference type="Pfam" id="PF01826">
    <property type="entry name" value="TIL"/>
    <property type="match status" value="1"/>
</dbReference>